<sequence length="772" mass="78842">MTITIDNMDGLGAVDYSGALWSGEPLKVLRTLNAPSRCLASVVNSGGLAVPVRRGRVVVSDAQGDVLFTGYLAVEPEAVYLGAGTMGPVYRYALSAVSDEWVLDKLTVPSSGAGLAVGGGVLLQTLTQRVGGSSVSTGGVAAGRAVGVFQPVPAEAWSVNAGKLAGAAYGTYRVVNGALSFGSVGTVTHTLSDGDGTLRPGALVAGAVKELANDVTVSGAVEPGTYVTEMFAGDGATAEFVLSEAPFRPAALQGRLVDDAFDAGVFNPQTWVVTDPGSHLGFGGGGLAMAGGNGFDGQTTLTAIDPVEMGGTLLIEAGAVVLATASDGVLCGLFSGAVSRTNCFAGWNVRQSGGNTIVTPMVYGVEVGTSYPALSGHRYTFRMRLHCAEMERVMQTYYARVDGGVESFGGGLVSAAMSMCFEVIDLGVSSNTPATVLYDTASAGLVMDTPASCTFCAVDAVQIFGSMGYCRLTQTGSAWVVSTPASGVSFTRLMGVAGQGVDGALTESAGTGKVTFFAGRIPAAGEIVSVMYRRSRRSVARMADAASVAAEGMARWLGKVVRPVARCSADCESAAMAVLRFATARAAALRGTYTACVIGTFPGGDVWPGDVLALTADGATLNVVVREVVVEDGRAAPEVLGYRISFANDWADGLGLTLSESVAADALLPQTASAGAAEVLANLQQLTVTSATGTALQVDAGTAAPVGGGFEVRVRDGGFGLGNAADLVLRSPVRSFSIPRVSAGERYYVRMYDGSGVYSRWSSAVFCSLPTR</sequence>
<protein>
    <submittedName>
        <fullName evidence="1">Uncharacterized protein</fullName>
    </submittedName>
</protein>
<accession>A0A1I6LH75</accession>
<evidence type="ECO:0000313" key="2">
    <source>
        <dbReference type="Proteomes" id="UP000199024"/>
    </source>
</evidence>
<name>A0A1I6LH75_9BACT</name>
<proteinExistence type="predicted"/>
<keyword evidence="2" id="KW-1185">Reference proteome</keyword>
<dbReference type="STRING" id="474950.SAMN05421771_0716"/>
<organism evidence="1 2">
    <name type="scientific">Granulicella pectinivorans</name>
    <dbReference type="NCBI Taxonomy" id="474950"/>
    <lineage>
        <taxon>Bacteria</taxon>
        <taxon>Pseudomonadati</taxon>
        <taxon>Acidobacteriota</taxon>
        <taxon>Terriglobia</taxon>
        <taxon>Terriglobales</taxon>
        <taxon>Acidobacteriaceae</taxon>
        <taxon>Granulicella</taxon>
    </lineage>
</organism>
<dbReference type="RefSeq" id="WP_089836683.1">
    <property type="nucleotide sequence ID" value="NZ_FOZL01000001.1"/>
</dbReference>
<gene>
    <name evidence="1" type="ORF">SAMN05421771_0716</name>
</gene>
<evidence type="ECO:0000313" key="1">
    <source>
        <dbReference type="EMBL" id="SFS02837.1"/>
    </source>
</evidence>
<dbReference type="AlphaFoldDB" id="A0A1I6LH75"/>
<reference evidence="1 2" key="1">
    <citation type="submission" date="2016-10" db="EMBL/GenBank/DDBJ databases">
        <authorList>
            <person name="de Groot N.N."/>
        </authorList>
    </citation>
    <scope>NUCLEOTIDE SEQUENCE [LARGE SCALE GENOMIC DNA]</scope>
    <source>
        <strain evidence="1 2">DSM 21001</strain>
    </source>
</reference>
<dbReference type="EMBL" id="FOZL01000001">
    <property type="protein sequence ID" value="SFS02837.1"/>
    <property type="molecule type" value="Genomic_DNA"/>
</dbReference>
<dbReference type="Proteomes" id="UP000199024">
    <property type="component" value="Unassembled WGS sequence"/>
</dbReference>